<reference evidence="1 2" key="1">
    <citation type="submission" date="2013-03" db="EMBL/GenBank/DDBJ databases">
        <authorList>
            <person name="Casali N."/>
            <person name="Drobniewski F.A."/>
        </authorList>
    </citation>
    <scope>NUCLEOTIDE SEQUENCE [LARGE SCALE GENOMIC DNA]</scope>
    <source>
        <strain evidence="1 2">112400015</strain>
    </source>
</reference>
<sequence length="28" mass="2877">MLPTAELISQHGSKPVGIVATDDIEALA</sequence>
<organism evidence="1 2">
    <name type="scientific">Mycobacterium orygis 112400015</name>
    <dbReference type="NCBI Taxonomy" id="1305739"/>
    <lineage>
        <taxon>Bacteria</taxon>
        <taxon>Bacillati</taxon>
        <taxon>Actinomycetota</taxon>
        <taxon>Actinomycetes</taxon>
        <taxon>Mycobacteriales</taxon>
        <taxon>Mycobacteriaceae</taxon>
        <taxon>Mycobacterium</taxon>
        <taxon>Mycobacterium tuberculosis complex</taxon>
    </lineage>
</organism>
<dbReference type="AlphaFoldDB" id="A0A829C414"/>
<dbReference type="EMBL" id="APKD01000044">
    <property type="protein sequence ID" value="EMT35532.1"/>
    <property type="molecule type" value="Genomic_DNA"/>
</dbReference>
<comment type="caution">
    <text evidence="1">The sequence shown here is derived from an EMBL/GenBank/DDBJ whole genome shotgun (WGS) entry which is preliminary data.</text>
</comment>
<reference evidence="2" key="2">
    <citation type="submission" date="2013-04" db="EMBL/GenBank/DDBJ databases">
        <title>Non-Mycobacterium tuberculosis sensu stricto in a globally representative population.</title>
        <authorList>
            <person name="Stone M.J."/>
            <person name="Brown T.J."/>
            <person name="Drobniewski F.A."/>
        </authorList>
    </citation>
    <scope>NUCLEOTIDE SEQUENCE [LARGE SCALE GENOMIC DNA]</scope>
    <source>
        <strain evidence="2">112400015</strain>
    </source>
</reference>
<dbReference type="Proteomes" id="UP000012070">
    <property type="component" value="Unassembled WGS sequence"/>
</dbReference>
<evidence type="ECO:0000313" key="2">
    <source>
        <dbReference type="Proteomes" id="UP000012070"/>
    </source>
</evidence>
<proteinExistence type="predicted"/>
<evidence type="ECO:0000313" key="1">
    <source>
        <dbReference type="EMBL" id="EMT35532.1"/>
    </source>
</evidence>
<name>A0A829C414_9MYCO</name>
<accession>A0A829C414</accession>
<protein>
    <submittedName>
        <fullName evidence="1">Uncharacterized protein</fullName>
    </submittedName>
</protein>
<gene>
    <name evidence="1" type="ORF">MORY_12248</name>
</gene>